<dbReference type="RefSeq" id="WP_133794827.1">
    <property type="nucleotide sequence ID" value="NZ_FNDV01000017.1"/>
</dbReference>
<dbReference type="OrthoDB" id="3821392at2"/>
<evidence type="ECO:0000313" key="1">
    <source>
        <dbReference type="EMBL" id="SDP86883.1"/>
    </source>
</evidence>
<dbReference type="Proteomes" id="UP000199651">
    <property type="component" value="Unassembled WGS sequence"/>
</dbReference>
<keyword evidence="2" id="KW-1185">Reference proteome</keyword>
<gene>
    <name evidence="1" type="ORF">SAMN05192558_11882</name>
</gene>
<accession>A0A1H0W8K0</accession>
<protein>
    <submittedName>
        <fullName evidence="1">Uncharacterized protein</fullName>
    </submittedName>
</protein>
<evidence type="ECO:0000313" key="2">
    <source>
        <dbReference type="Proteomes" id="UP000199651"/>
    </source>
</evidence>
<reference evidence="2" key="1">
    <citation type="submission" date="2016-10" db="EMBL/GenBank/DDBJ databases">
        <authorList>
            <person name="Varghese N."/>
            <person name="Submissions S."/>
        </authorList>
    </citation>
    <scope>NUCLEOTIDE SEQUENCE [LARGE SCALE GENOMIC DNA]</scope>
    <source>
        <strain evidence="2">IBRC-M 10655</strain>
    </source>
</reference>
<name>A0A1H0W8K0_9PSEU</name>
<sequence length="254" mass="26757">MKLLRSFGVALGVSGVVGATMLASTPLEKPVAGPQQADVRVVAAIPPPEPGDFKSVLRVEGMTKIAKLGQAMSIGRGKFKALIKAVDDDRPNPLIGELLMPPAPGYFVVFRFMPVTNNTSFVQVGDATGSIDLTDLTKAKAIVKVKLNLVISEVKQNGVPLDVGPNCHTVTPVDLDLSGTINLGVKAVTETQPVTEANRAGTIETRYAIPAFTGCGVTENLSPLMTGLVSGPGNELITHLYNLCFGTNSCNPYW</sequence>
<dbReference type="STRING" id="504798.SAMN05421871_11782"/>
<dbReference type="EMBL" id="FNJB01000018">
    <property type="protein sequence ID" value="SDP86883.1"/>
    <property type="molecule type" value="Genomic_DNA"/>
</dbReference>
<dbReference type="AlphaFoldDB" id="A0A1H0W8K0"/>
<organism evidence="1 2">
    <name type="scientific">Actinokineospora alba</name>
    <dbReference type="NCBI Taxonomy" id="504798"/>
    <lineage>
        <taxon>Bacteria</taxon>
        <taxon>Bacillati</taxon>
        <taxon>Actinomycetota</taxon>
        <taxon>Actinomycetes</taxon>
        <taxon>Pseudonocardiales</taxon>
        <taxon>Pseudonocardiaceae</taxon>
        <taxon>Actinokineospora</taxon>
    </lineage>
</organism>
<proteinExistence type="predicted"/>